<feature type="transmembrane region" description="Helical" evidence="10">
    <location>
        <begin position="223"/>
        <end position="246"/>
    </location>
</feature>
<dbReference type="FunFam" id="1.20.1070.10:FF:000015">
    <property type="entry name" value="Olfactory receptor"/>
    <property type="match status" value="1"/>
</dbReference>
<dbReference type="AlphaFoldDB" id="G3TRW8"/>
<protein>
    <recommendedName>
        <fullName evidence="11">G-protein coupled receptors family 1 profile domain-containing protein</fullName>
    </recommendedName>
</protein>
<dbReference type="Pfam" id="PF13853">
    <property type="entry name" value="7tm_4"/>
    <property type="match status" value="1"/>
</dbReference>
<dbReference type="PANTHER" id="PTHR26453">
    <property type="entry name" value="OLFACTORY RECEPTOR"/>
    <property type="match status" value="1"/>
</dbReference>
<dbReference type="PROSITE" id="PS50262">
    <property type="entry name" value="G_PROTEIN_RECEP_F1_2"/>
    <property type="match status" value="1"/>
</dbReference>
<sequence>EEQKNGSSFTGFVLLGFSDRSQPELVLFVYLLYLHFAGKHTTILLPKLCPNFYTSMYFFLTSISFLHLCTYQHCPTATGYSQRTDKSISYGGCVVQLYILGLLSTESILLGIMAFNHYAAVCKSLRYTVIMHPRLCALVASASWLVCFANSILQTVLTFLLPFCGRNILEHLCVVCPLLKHGCVDTTMNESEFFFVGVIILLIPIVLIMFSHGQIVRAKQRKSFGTCGSHLTVVSLFCGRAIYVYLQPSNNYSQDQGKFISSVFYTSIIPMIDPLIYTLGNKDVKGAFKKIPSKGCDS</sequence>
<keyword evidence="5 10" id="KW-1133">Transmembrane helix</keyword>
<dbReference type="OMA" id="IESEMFF"/>
<evidence type="ECO:0000256" key="7">
    <source>
        <dbReference type="ARBA" id="ARBA00023136"/>
    </source>
</evidence>
<keyword evidence="3" id="KW-0716">Sensory transduction</keyword>
<evidence type="ECO:0000256" key="5">
    <source>
        <dbReference type="ARBA" id="ARBA00022989"/>
    </source>
</evidence>
<reference evidence="12" key="3">
    <citation type="submission" date="2025-09" db="UniProtKB">
        <authorList>
            <consortium name="Ensembl"/>
        </authorList>
    </citation>
    <scope>IDENTIFICATION</scope>
    <source>
        <strain evidence="12">Isolate ISIS603380</strain>
    </source>
</reference>
<feature type="transmembrane region" description="Helical" evidence="10">
    <location>
        <begin position="88"/>
        <end position="115"/>
    </location>
</feature>
<evidence type="ECO:0000256" key="3">
    <source>
        <dbReference type="ARBA" id="ARBA00022606"/>
    </source>
</evidence>
<comment type="subcellular location">
    <subcellularLocation>
        <location evidence="1">Cell membrane</location>
        <topology evidence="1">Multi-pass membrane protein</topology>
    </subcellularLocation>
</comment>
<dbReference type="PRINTS" id="PR00245">
    <property type="entry name" value="OLFACTORYR"/>
</dbReference>
<dbReference type="GeneTree" id="ENSGT01150000286947"/>
<evidence type="ECO:0000259" key="11">
    <source>
        <dbReference type="PROSITE" id="PS50262"/>
    </source>
</evidence>
<keyword evidence="8" id="KW-0675">Receptor</keyword>
<name>G3TRW8_LOXAF</name>
<keyword evidence="7 10" id="KW-0472">Membrane</keyword>
<keyword evidence="6" id="KW-0297">G-protein coupled receptor</keyword>
<dbReference type="eggNOG" id="ENOG502SI2C">
    <property type="taxonomic scope" value="Eukaryota"/>
</dbReference>
<feature type="transmembrane region" description="Helical" evidence="10">
    <location>
        <begin position="135"/>
        <end position="153"/>
    </location>
</feature>
<feature type="transmembrane region" description="Helical" evidence="10">
    <location>
        <begin position="52"/>
        <end position="68"/>
    </location>
</feature>
<evidence type="ECO:0000256" key="8">
    <source>
        <dbReference type="ARBA" id="ARBA00023170"/>
    </source>
</evidence>
<dbReference type="GO" id="GO:0005886">
    <property type="term" value="C:plasma membrane"/>
    <property type="evidence" value="ECO:0007669"/>
    <property type="project" value="UniProtKB-SubCell"/>
</dbReference>
<reference evidence="12" key="2">
    <citation type="submission" date="2025-08" db="UniProtKB">
        <authorList>
            <consortium name="Ensembl"/>
        </authorList>
    </citation>
    <scope>IDENTIFICATION</scope>
    <source>
        <strain evidence="12">Isolate ISIS603380</strain>
    </source>
</reference>
<feature type="transmembrane region" description="Helical" evidence="10">
    <location>
        <begin position="193"/>
        <end position="211"/>
    </location>
</feature>
<organism evidence="12 13">
    <name type="scientific">Loxodonta africana</name>
    <name type="common">African elephant</name>
    <dbReference type="NCBI Taxonomy" id="9785"/>
    <lineage>
        <taxon>Eukaryota</taxon>
        <taxon>Metazoa</taxon>
        <taxon>Chordata</taxon>
        <taxon>Craniata</taxon>
        <taxon>Vertebrata</taxon>
        <taxon>Euteleostomi</taxon>
        <taxon>Mammalia</taxon>
        <taxon>Eutheria</taxon>
        <taxon>Afrotheria</taxon>
        <taxon>Proboscidea</taxon>
        <taxon>Elephantidae</taxon>
        <taxon>Loxodonta</taxon>
    </lineage>
</organism>
<feature type="transmembrane region" description="Helical" evidence="10">
    <location>
        <begin position="25"/>
        <end position="45"/>
    </location>
</feature>
<proteinExistence type="predicted"/>
<evidence type="ECO:0000313" key="13">
    <source>
        <dbReference type="Proteomes" id="UP000007646"/>
    </source>
</evidence>
<dbReference type="InterPro" id="IPR017452">
    <property type="entry name" value="GPCR_Rhodpsn_7TM"/>
</dbReference>
<dbReference type="Proteomes" id="UP000007646">
    <property type="component" value="Unassembled WGS sequence"/>
</dbReference>
<evidence type="ECO:0000256" key="2">
    <source>
        <dbReference type="ARBA" id="ARBA00022475"/>
    </source>
</evidence>
<dbReference type="HOGENOM" id="CLU_012526_0_1_1"/>
<dbReference type="SUPFAM" id="SSF81321">
    <property type="entry name" value="Family A G protein-coupled receptor-like"/>
    <property type="match status" value="1"/>
</dbReference>
<reference evidence="12 13" key="1">
    <citation type="submission" date="2009-06" db="EMBL/GenBank/DDBJ databases">
        <title>The Genome Sequence of Loxodonta africana (African elephant).</title>
        <authorList>
            <person name="Di Palma F."/>
            <person name="Heiman D."/>
            <person name="Young S."/>
            <person name="Johnson J."/>
            <person name="Lander E.S."/>
            <person name="Lindblad-Toh K."/>
        </authorList>
    </citation>
    <scope>NUCLEOTIDE SEQUENCE [LARGE SCALE GENOMIC DNA]</scope>
    <source>
        <strain evidence="12 13">Isolate ISIS603380</strain>
    </source>
</reference>
<dbReference type="GO" id="GO:0004930">
    <property type="term" value="F:G protein-coupled receptor activity"/>
    <property type="evidence" value="ECO:0007669"/>
    <property type="project" value="UniProtKB-KW"/>
</dbReference>
<dbReference type="Ensembl" id="ENSLAFT00000031695.1">
    <property type="protein sequence ID" value="ENSLAFP00000018326.1"/>
    <property type="gene ID" value="ENSLAFG00000028651.1"/>
</dbReference>
<evidence type="ECO:0000313" key="12">
    <source>
        <dbReference type="Ensembl" id="ENSLAFP00000018326.1"/>
    </source>
</evidence>
<keyword evidence="13" id="KW-1185">Reference proteome</keyword>
<keyword evidence="9" id="KW-0807">Transducer</keyword>
<evidence type="ECO:0000256" key="1">
    <source>
        <dbReference type="ARBA" id="ARBA00004651"/>
    </source>
</evidence>
<dbReference type="InParanoid" id="G3TRW8"/>
<evidence type="ECO:0000256" key="10">
    <source>
        <dbReference type="SAM" id="Phobius"/>
    </source>
</evidence>
<keyword evidence="4 10" id="KW-0812">Transmembrane</keyword>
<evidence type="ECO:0000256" key="4">
    <source>
        <dbReference type="ARBA" id="ARBA00022692"/>
    </source>
</evidence>
<dbReference type="GO" id="GO:0004984">
    <property type="term" value="F:olfactory receptor activity"/>
    <property type="evidence" value="ECO:0007669"/>
    <property type="project" value="InterPro"/>
</dbReference>
<feature type="domain" description="G-protein coupled receptors family 1 profile" evidence="11">
    <location>
        <begin position="109"/>
        <end position="218"/>
    </location>
</feature>
<dbReference type="Gene3D" id="1.20.1070.10">
    <property type="entry name" value="Rhodopsin 7-helix transmembrane proteins"/>
    <property type="match status" value="1"/>
</dbReference>
<accession>G3TRW8</accession>
<feature type="transmembrane region" description="Helical" evidence="10">
    <location>
        <begin position="258"/>
        <end position="280"/>
    </location>
</feature>
<evidence type="ECO:0000256" key="9">
    <source>
        <dbReference type="ARBA" id="ARBA00023224"/>
    </source>
</evidence>
<evidence type="ECO:0000256" key="6">
    <source>
        <dbReference type="ARBA" id="ARBA00023040"/>
    </source>
</evidence>
<keyword evidence="2" id="KW-1003">Cell membrane</keyword>
<dbReference type="InterPro" id="IPR000725">
    <property type="entry name" value="Olfact_rcpt"/>
</dbReference>